<dbReference type="Proteomes" id="UP001215216">
    <property type="component" value="Chromosome"/>
</dbReference>
<dbReference type="PROSITE" id="PS50146">
    <property type="entry name" value="DAGK"/>
    <property type="match status" value="1"/>
</dbReference>
<evidence type="ECO:0000313" key="2">
    <source>
        <dbReference type="EMBL" id="WFM83328.1"/>
    </source>
</evidence>
<name>A0ABY8FXW8_9ACTO</name>
<dbReference type="SMART" id="SM00046">
    <property type="entry name" value="DAGKc"/>
    <property type="match status" value="1"/>
</dbReference>
<keyword evidence="2" id="KW-0418">Kinase</keyword>
<protein>
    <submittedName>
        <fullName evidence="2">Diacylglycerol kinase family protein</fullName>
    </submittedName>
</protein>
<dbReference type="Gene3D" id="3.40.50.10330">
    <property type="entry name" value="Probable inorganic polyphosphate/atp-NAD kinase, domain 1"/>
    <property type="match status" value="1"/>
</dbReference>
<dbReference type="PANTHER" id="PTHR30492:SF0">
    <property type="entry name" value="METHYLGLYOXAL SYNTHASE"/>
    <property type="match status" value="1"/>
</dbReference>
<dbReference type="EMBL" id="CP121208">
    <property type="protein sequence ID" value="WFM83328.1"/>
    <property type="molecule type" value="Genomic_DNA"/>
</dbReference>
<evidence type="ECO:0000313" key="3">
    <source>
        <dbReference type="Proteomes" id="UP001215216"/>
    </source>
</evidence>
<dbReference type="PANTHER" id="PTHR30492">
    <property type="entry name" value="METHYLGLYOXAL SYNTHASE"/>
    <property type="match status" value="1"/>
</dbReference>
<reference evidence="2 3" key="1">
    <citation type="submission" date="2023-03" db="EMBL/GenBank/DDBJ databases">
        <title>Complete genome of Arcanobacterium canis strain DSM 25104 isolated in 2010 from a canine otitis externa in Germany.</title>
        <authorList>
            <person name="Borowiak M."/>
            <person name="Kreitlow A."/>
            <person name="Malorny B."/>
            <person name="Laemmler C."/>
            <person name="Prenger-Berninghoff E."/>
            <person name="Ploetz M."/>
            <person name="Abdulmawjood A."/>
        </authorList>
    </citation>
    <scope>NUCLEOTIDE SEQUENCE [LARGE SCALE GENOMIC DNA]</scope>
    <source>
        <strain evidence="2 3">DSM 25104</strain>
    </source>
</reference>
<gene>
    <name evidence="2" type="ORF">P7079_08045</name>
</gene>
<dbReference type="InterPro" id="IPR004363">
    <property type="entry name" value="Methylgl_synth"/>
</dbReference>
<evidence type="ECO:0000259" key="1">
    <source>
        <dbReference type="PROSITE" id="PS50146"/>
    </source>
</evidence>
<dbReference type="InterPro" id="IPR045540">
    <property type="entry name" value="YegS/DAGK_C"/>
</dbReference>
<dbReference type="SUPFAM" id="SSF111331">
    <property type="entry name" value="NAD kinase/diacylglycerol kinase-like"/>
    <property type="match status" value="1"/>
</dbReference>
<dbReference type="GO" id="GO:0016301">
    <property type="term" value="F:kinase activity"/>
    <property type="evidence" value="ECO:0007669"/>
    <property type="project" value="UniProtKB-KW"/>
</dbReference>
<accession>A0ABY8FXW8</accession>
<keyword evidence="2" id="KW-0808">Transferase</keyword>
<dbReference type="Gene3D" id="2.60.200.40">
    <property type="match status" value="1"/>
</dbReference>
<dbReference type="InterPro" id="IPR017438">
    <property type="entry name" value="ATP-NAD_kinase_N"/>
</dbReference>
<dbReference type="Pfam" id="PF19279">
    <property type="entry name" value="YegS_C"/>
    <property type="match status" value="1"/>
</dbReference>
<dbReference type="RefSeq" id="WP_278012723.1">
    <property type="nucleotide sequence ID" value="NZ_CP121208.1"/>
</dbReference>
<dbReference type="InterPro" id="IPR016064">
    <property type="entry name" value="NAD/diacylglycerol_kinase_sf"/>
</dbReference>
<organism evidence="2 3">
    <name type="scientific">Arcanobacterium canis</name>
    <dbReference type="NCBI Taxonomy" id="999183"/>
    <lineage>
        <taxon>Bacteria</taxon>
        <taxon>Bacillati</taxon>
        <taxon>Actinomycetota</taxon>
        <taxon>Actinomycetes</taxon>
        <taxon>Actinomycetales</taxon>
        <taxon>Actinomycetaceae</taxon>
        <taxon>Arcanobacterium</taxon>
    </lineage>
</organism>
<sequence length="385" mass="40375">MTWSIVIGLIALGVAVFALLTAWRNQAALAAFKKQLSRGRHTPTSGPHDPLDGPPVVVYNPTKNADFAYLKQTLARVAADASLPEPVWLATTEDDTGTGQTKQALEMGASVVIAAGGDGTVTEVGAALAGTGVPMGLFPLGTGNLLARNLNLPLDSERDMAVIALTGRDRALDLGHMIVPEQDDVGGELQAALRRDHTTGELAKPGDYPFLVIAGVGFDAEIMGGTSSQLKDQIGWLAYVKAAIPAAFAKKMQVTLRVGAGDDTAVVETDARSVMFLNCGEITGGLVLAPDAKPDDGWLELAVLDTRGGIFGWAALAGKLGTGMRAPKNKTLSGQIGSMDMHRVREVSLQTHTFQPIQADGDAYGYARQVCARIDPGALRVRVGN</sequence>
<keyword evidence="3" id="KW-1185">Reference proteome</keyword>
<proteinExistence type="predicted"/>
<dbReference type="Pfam" id="PF00781">
    <property type="entry name" value="DAGK_cat"/>
    <property type="match status" value="1"/>
</dbReference>
<dbReference type="InterPro" id="IPR001206">
    <property type="entry name" value="Diacylglycerol_kinase_cat_dom"/>
</dbReference>
<feature type="domain" description="DAGKc" evidence="1">
    <location>
        <begin position="50"/>
        <end position="181"/>
    </location>
</feature>